<proteinExistence type="predicted"/>
<dbReference type="Proteomes" id="UP000069697">
    <property type="component" value="Unassembled WGS sequence"/>
</dbReference>
<evidence type="ECO:0000313" key="2">
    <source>
        <dbReference type="Proteomes" id="UP000069697"/>
    </source>
</evidence>
<dbReference type="AlphaFoldDB" id="A0A100VSU5"/>
<dbReference type="EMBL" id="BCNV01000007">
    <property type="protein sequence ID" value="GAS85169.1"/>
    <property type="molecule type" value="Genomic_DNA"/>
</dbReference>
<protein>
    <submittedName>
        <fullName evidence="1">Uncharacterized protein</fullName>
    </submittedName>
</protein>
<comment type="caution">
    <text evidence="1">The sequence shown here is derived from an EMBL/GenBank/DDBJ whole genome shotgun (WGS) entry which is preliminary data.</text>
</comment>
<gene>
    <name evidence="1" type="ORF">PAHA3_5290</name>
</gene>
<accession>A0A100VSU5</accession>
<dbReference type="RefSeq" id="WP_062837522.1">
    <property type="nucleotide sequence ID" value="NZ_BCNV01000007.1"/>
</dbReference>
<reference evidence="1 2" key="1">
    <citation type="journal article" date="2016" name="Genome Announc.">
        <title>Draft Genome Sequence of Paenibacillus amylolyticus Heshi-A3, Isolated from Fermented Rice Bran in a Japanese Fermented Seafood Dish.</title>
        <authorList>
            <person name="Akuzawa S."/>
            <person name="Nagaoka J."/>
            <person name="Kanekatsu M."/>
            <person name="Kubota E."/>
            <person name="Ohtake R."/>
            <person name="Suzuki T."/>
            <person name="Kanesaki Y."/>
        </authorList>
    </citation>
    <scope>NUCLEOTIDE SEQUENCE [LARGE SCALE GENOMIC DNA]</scope>
    <source>
        <strain evidence="1 2">Heshi-A3</strain>
    </source>
</reference>
<name>A0A100VSU5_PAEAM</name>
<organism evidence="1 2">
    <name type="scientific">Paenibacillus amylolyticus</name>
    <dbReference type="NCBI Taxonomy" id="1451"/>
    <lineage>
        <taxon>Bacteria</taxon>
        <taxon>Bacillati</taxon>
        <taxon>Bacillota</taxon>
        <taxon>Bacilli</taxon>
        <taxon>Bacillales</taxon>
        <taxon>Paenibacillaceae</taxon>
        <taxon>Paenibacillus</taxon>
    </lineage>
</organism>
<evidence type="ECO:0000313" key="1">
    <source>
        <dbReference type="EMBL" id="GAS85169.1"/>
    </source>
</evidence>
<sequence>MNIWITVKSLGKRKPALAKQAAELPETTHTLRQLIENMVALQVKALQDKKQQAELLAYLMPDEIETQGATGKVGFGAVYNEGAPDLNSAMETAITAYEDGLYKVFLNDEELQELDNSVVIQDGDNVVFVRFTMLAGRLW</sequence>
<reference evidence="2" key="2">
    <citation type="submission" date="2016-01" db="EMBL/GenBank/DDBJ databases">
        <title>Draft Genome Sequence of Paenibacillus amylolyticus Heshi-A3 that Was Isolated from Fermented Rice Bran with Aging Salted Mackerel, Which Was Named Heshiko as Traditional Fermented Seafood in Japan.</title>
        <authorList>
            <person name="Akuzawa S."/>
            <person name="Nakagawa J."/>
            <person name="Kanekatsu T."/>
            <person name="Kubota E."/>
            <person name="Ohtake R."/>
            <person name="Suzuki T."/>
            <person name="Kanesaki Y."/>
        </authorList>
    </citation>
    <scope>NUCLEOTIDE SEQUENCE [LARGE SCALE GENOMIC DNA]</scope>
    <source>
        <strain evidence="2">Heshi-A3</strain>
    </source>
</reference>